<proteinExistence type="predicted"/>
<reference evidence="1 2" key="2">
    <citation type="journal article" date="2022" name="Mol. Ecol. Resour.">
        <title>The genomes of chicory, endive, great burdock and yacon provide insights into Asteraceae paleo-polyploidization history and plant inulin production.</title>
        <authorList>
            <person name="Fan W."/>
            <person name="Wang S."/>
            <person name="Wang H."/>
            <person name="Wang A."/>
            <person name="Jiang F."/>
            <person name="Liu H."/>
            <person name="Zhao H."/>
            <person name="Xu D."/>
            <person name="Zhang Y."/>
        </authorList>
    </citation>
    <scope>NUCLEOTIDE SEQUENCE [LARGE SCALE GENOMIC DNA]</scope>
    <source>
        <strain evidence="2">cv. Punajuju</strain>
        <tissue evidence="1">Leaves</tissue>
    </source>
</reference>
<reference evidence="2" key="1">
    <citation type="journal article" date="2022" name="Mol. Ecol. Resour.">
        <title>The genomes of chicory, endive, great burdock and yacon provide insights into Asteraceae palaeo-polyploidization history and plant inulin production.</title>
        <authorList>
            <person name="Fan W."/>
            <person name="Wang S."/>
            <person name="Wang H."/>
            <person name="Wang A."/>
            <person name="Jiang F."/>
            <person name="Liu H."/>
            <person name="Zhao H."/>
            <person name="Xu D."/>
            <person name="Zhang Y."/>
        </authorList>
    </citation>
    <scope>NUCLEOTIDE SEQUENCE [LARGE SCALE GENOMIC DNA]</scope>
    <source>
        <strain evidence="2">cv. Punajuju</strain>
    </source>
</reference>
<gene>
    <name evidence="1" type="ORF">L2E82_20728</name>
</gene>
<sequence length="346" mass="38086">MGSSSTSSVYIQVIEDVITKVREEFISNGGPGEGVLTELQGIWELKMMQAGAILGPIDRSSAATLPALGAPANTVRDLNVPYDGPEEYETPTADLLFPPTPLETPIQTPLPAQTPLPGTVGNSYNIPTAGTPITPINYPPVDENEASGSQSGRPSQYMQAPSWLNQRPRVDVNVVYEEGREDGDRETAHQPMTQDFLQLTNGKRKREDFPSQYRPGGYIPQQDGSGDVPADEFEIYNYQGVVNEDYNVANTPAPPEVQVPTPGLVNQNDALDDDDEDEPLNENDDDDDDLDDGDDEEELITQDLVLAQFDKVTRAKNRWKCTLKDGIMHINNRDILFNKASGEFDF</sequence>
<comment type="caution">
    <text evidence="1">The sequence shown here is derived from an EMBL/GenBank/DDBJ whole genome shotgun (WGS) entry which is preliminary data.</text>
</comment>
<evidence type="ECO:0000313" key="2">
    <source>
        <dbReference type="Proteomes" id="UP001055811"/>
    </source>
</evidence>
<organism evidence="1 2">
    <name type="scientific">Cichorium intybus</name>
    <name type="common">Chicory</name>
    <dbReference type="NCBI Taxonomy" id="13427"/>
    <lineage>
        <taxon>Eukaryota</taxon>
        <taxon>Viridiplantae</taxon>
        <taxon>Streptophyta</taxon>
        <taxon>Embryophyta</taxon>
        <taxon>Tracheophyta</taxon>
        <taxon>Spermatophyta</taxon>
        <taxon>Magnoliopsida</taxon>
        <taxon>eudicotyledons</taxon>
        <taxon>Gunneridae</taxon>
        <taxon>Pentapetalae</taxon>
        <taxon>asterids</taxon>
        <taxon>campanulids</taxon>
        <taxon>Asterales</taxon>
        <taxon>Asteraceae</taxon>
        <taxon>Cichorioideae</taxon>
        <taxon>Cichorieae</taxon>
        <taxon>Cichoriinae</taxon>
        <taxon>Cichorium</taxon>
    </lineage>
</organism>
<evidence type="ECO:0000313" key="1">
    <source>
        <dbReference type="EMBL" id="KAI3750103.1"/>
    </source>
</evidence>
<accession>A0ACB9DUG7</accession>
<protein>
    <submittedName>
        <fullName evidence="1">Uncharacterized protein</fullName>
    </submittedName>
</protein>
<dbReference type="Proteomes" id="UP001055811">
    <property type="component" value="Linkage Group LG04"/>
</dbReference>
<name>A0ACB9DUG7_CICIN</name>
<keyword evidence="2" id="KW-1185">Reference proteome</keyword>
<dbReference type="EMBL" id="CM042012">
    <property type="protein sequence ID" value="KAI3750103.1"/>
    <property type="molecule type" value="Genomic_DNA"/>
</dbReference>